<dbReference type="EMBL" id="CAJPVJ010033269">
    <property type="protein sequence ID" value="CAG2180711.1"/>
    <property type="molecule type" value="Genomic_DNA"/>
</dbReference>
<dbReference type="AlphaFoldDB" id="A0A7R9MNL9"/>
<organism evidence="4">
    <name type="scientific">Oppiella nova</name>
    <dbReference type="NCBI Taxonomy" id="334625"/>
    <lineage>
        <taxon>Eukaryota</taxon>
        <taxon>Metazoa</taxon>
        <taxon>Ecdysozoa</taxon>
        <taxon>Arthropoda</taxon>
        <taxon>Chelicerata</taxon>
        <taxon>Arachnida</taxon>
        <taxon>Acari</taxon>
        <taxon>Acariformes</taxon>
        <taxon>Sarcoptiformes</taxon>
        <taxon>Oribatida</taxon>
        <taxon>Brachypylina</taxon>
        <taxon>Oppioidea</taxon>
        <taxon>Oppiidae</taxon>
        <taxon>Oppiella</taxon>
    </lineage>
</organism>
<dbReference type="Gene3D" id="3.90.550.10">
    <property type="entry name" value="Spore Coat Polysaccharide Biosynthesis Protein SpsA, Chain A"/>
    <property type="match status" value="1"/>
</dbReference>
<dbReference type="OrthoDB" id="6159198at2759"/>
<evidence type="ECO:0000256" key="1">
    <source>
        <dbReference type="ARBA" id="ARBA00022679"/>
    </source>
</evidence>
<proteinExistence type="predicted"/>
<dbReference type="PANTHER" id="PTHR11675">
    <property type="entry name" value="N-ACETYLGALACTOSAMINYLTRANSFERASE"/>
    <property type="match status" value="1"/>
</dbReference>
<dbReference type="InterPro" id="IPR027791">
    <property type="entry name" value="Galactosyl_T_C"/>
</dbReference>
<dbReference type="PANTHER" id="PTHR11675:SF101">
    <property type="entry name" value="POLYPEPTIDE N-ACETYLGALACTOSAMINYLTRANSFERASE 5"/>
    <property type="match status" value="1"/>
</dbReference>
<feature type="non-terminal residue" evidence="4">
    <location>
        <position position="182"/>
    </location>
</feature>
<dbReference type="Pfam" id="PF02709">
    <property type="entry name" value="Glyco_transf_7C"/>
    <property type="match status" value="1"/>
</dbReference>
<dbReference type="InterPro" id="IPR029044">
    <property type="entry name" value="Nucleotide-diphossugar_trans"/>
</dbReference>
<protein>
    <recommendedName>
        <fullName evidence="3">Galactosyltransferase C-terminal domain-containing protein</fullName>
    </recommendedName>
</protein>
<accession>A0A7R9MNL9</accession>
<feature type="domain" description="Galactosyltransferase C-terminal" evidence="3">
    <location>
        <begin position="27"/>
        <end position="93"/>
    </location>
</feature>
<gene>
    <name evidence="4" type="ORF">ONB1V03_LOCUS20132</name>
</gene>
<dbReference type="GO" id="GO:0005794">
    <property type="term" value="C:Golgi apparatus"/>
    <property type="evidence" value="ECO:0007669"/>
    <property type="project" value="TreeGrafter"/>
</dbReference>
<dbReference type="Proteomes" id="UP000728032">
    <property type="component" value="Unassembled WGS sequence"/>
</dbReference>
<keyword evidence="5" id="KW-1185">Reference proteome</keyword>
<dbReference type="EMBL" id="OC948094">
    <property type="protein sequence ID" value="CAD7663574.1"/>
    <property type="molecule type" value="Genomic_DNA"/>
</dbReference>
<name>A0A7R9MNL9_9ACAR</name>
<dbReference type="GO" id="GO:0006493">
    <property type="term" value="P:protein O-linked glycosylation"/>
    <property type="evidence" value="ECO:0007669"/>
    <property type="project" value="TreeGrafter"/>
</dbReference>
<reference evidence="4" key="1">
    <citation type="submission" date="2020-11" db="EMBL/GenBank/DDBJ databases">
        <authorList>
            <person name="Tran Van P."/>
        </authorList>
    </citation>
    <scope>NUCLEOTIDE SEQUENCE</scope>
</reference>
<evidence type="ECO:0000313" key="5">
    <source>
        <dbReference type="Proteomes" id="UP000728032"/>
    </source>
</evidence>
<dbReference type="SUPFAM" id="SSF53448">
    <property type="entry name" value="Nucleotide-diphospho-sugar transferases"/>
    <property type="match status" value="1"/>
</dbReference>
<sequence>MTYGGFNWKIGFRWYSAPNRELIRRNNDRSLPLRSPTLSGGLFAIDRQFFEYIGKYDSKMIIWGAENLEFSFRIWMCGGSIEIVTCSRVGHVFRSKTPYTLPGGSDYIVWHNTARLVDVWLDEWKEFFYALHPGARLIRRESIDERIYPESQLPQDYNFLGDIRNMNKEDLCLDTLHTEEGT</sequence>
<evidence type="ECO:0000313" key="4">
    <source>
        <dbReference type="EMBL" id="CAD7663574.1"/>
    </source>
</evidence>
<keyword evidence="1" id="KW-0808">Transferase</keyword>
<evidence type="ECO:0000256" key="2">
    <source>
        <dbReference type="ARBA" id="ARBA00023157"/>
    </source>
</evidence>
<keyword evidence="2" id="KW-1015">Disulfide bond</keyword>
<dbReference type="GO" id="GO:0004653">
    <property type="term" value="F:polypeptide N-acetylgalactosaminyltransferase activity"/>
    <property type="evidence" value="ECO:0007669"/>
    <property type="project" value="TreeGrafter"/>
</dbReference>
<evidence type="ECO:0000259" key="3">
    <source>
        <dbReference type="Pfam" id="PF02709"/>
    </source>
</evidence>